<dbReference type="InterPro" id="IPR027417">
    <property type="entry name" value="P-loop_NTPase"/>
</dbReference>
<evidence type="ECO:0000313" key="2">
    <source>
        <dbReference type="Proteomes" id="UP000660554"/>
    </source>
</evidence>
<dbReference type="Proteomes" id="UP000660554">
    <property type="component" value="Unassembled WGS sequence"/>
</dbReference>
<protein>
    <submittedName>
        <fullName evidence="1">Uncharacterized protein</fullName>
    </submittedName>
</protein>
<sequence length="713" mass="79391">MKATPGPDRKYGDIPAKVRVITRGPWELEAKEVVLQSGFKAQRAYIYRNVDGSIAFIKFRGTKIERSEVDGFQLEQKLKGWKESSIHPYDKAKHSGLLYGADVLSAMVETSDADTVLYLVGGEKDAETAWDLGQFATTPPNGEKSLSAEQLEILRGFKGLVTIVRDKDDPGTAFAAKAVAFLSAMGVRWEIKEAKSDTEGADLTDHVTELGFELHELVDVSIVDLKLSKERDVEALESSPVLDKFEGVIRDGEGWRVRCPGPKHKNGDKNPSLSVTHVDDRWLLFCHVGCDTQEILDLKGMDWPDLYDKRGSEGGLSLDEQIEKERRRHVAQTLGREKGDQDLRKLKGLDFKDPNDKLWSVEDIAKAKRNKIPWLITGFWAECSHGVIGGREKSLKSYWLDLMILAIVLGKPFLDKYEVKQSVVYLLIGEGDPSDRFERLQRMANDVYDMDLTEAEGFLYIRTRACPWDSDEFAGFMKESRDKGAEIVALDSVYNFQPPEIDVQNMYARGYALGELSQKVGTDRTLILVDHFRKTGSADLDLASLAQSAMGPWADSWILMKHRGGGVPEIGRFEIELSAGSRRGYNKHLDVSWHLGPFDDDEGCHTGDIAVTALAHNPATSSEGSGKMTDTGVQNAILDYMRSTYAGKSESYSKVREDMIGGGDKPKIIQVGTATFKKAWETLKSQGHIIQSGTKWIVNPKTKISMNDILGGK</sequence>
<proteinExistence type="predicted"/>
<name>A0ABQ3NZJ8_STRVG</name>
<keyword evidence="2" id="KW-1185">Reference proteome</keyword>
<dbReference type="Gene3D" id="3.40.50.300">
    <property type="entry name" value="P-loop containing nucleotide triphosphate hydrolases"/>
    <property type="match status" value="1"/>
</dbReference>
<organism evidence="1 2">
    <name type="scientific">Streptomyces virginiae</name>
    <name type="common">Streptomyces cinnamonensis</name>
    <dbReference type="NCBI Taxonomy" id="1961"/>
    <lineage>
        <taxon>Bacteria</taxon>
        <taxon>Bacillati</taxon>
        <taxon>Actinomycetota</taxon>
        <taxon>Actinomycetes</taxon>
        <taxon>Kitasatosporales</taxon>
        <taxon>Streptomycetaceae</taxon>
        <taxon>Streptomyces</taxon>
    </lineage>
</organism>
<reference evidence="2" key="1">
    <citation type="submission" date="2020-09" db="EMBL/GenBank/DDBJ databases">
        <title>Whole genome shotgun sequence of Streptomyces cinnamonensis NBRC 15873.</title>
        <authorList>
            <person name="Komaki H."/>
            <person name="Tamura T."/>
        </authorList>
    </citation>
    <scope>NUCLEOTIDE SEQUENCE [LARGE SCALE GENOMIC DNA]</scope>
    <source>
        <strain evidence="2">NBRC 15873</strain>
    </source>
</reference>
<dbReference type="InterPro" id="IPR034154">
    <property type="entry name" value="TOPRIM_DnaG/twinkle"/>
</dbReference>
<dbReference type="RefSeq" id="WP_191869456.1">
    <property type="nucleotide sequence ID" value="NZ_BMRU01000022.1"/>
</dbReference>
<dbReference type="Pfam" id="PF13481">
    <property type="entry name" value="AAA_25"/>
    <property type="match status" value="1"/>
</dbReference>
<dbReference type="EMBL" id="BNDV01000018">
    <property type="protein sequence ID" value="GHI18189.1"/>
    <property type="molecule type" value="Genomic_DNA"/>
</dbReference>
<accession>A0ABQ3NZJ8</accession>
<comment type="caution">
    <text evidence="1">The sequence shown here is derived from an EMBL/GenBank/DDBJ whole genome shotgun (WGS) entry which is preliminary data.</text>
</comment>
<gene>
    <name evidence="1" type="ORF">Scinn_76520</name>
</gene>
<dbReference type="CDD" id="cd01029">
    <property type="entry name" value="TOPRIM_primases"/>
    <property type="match status" value="1"/>
</dbReference>
<evidence type="ECO:0000313" key="1">
    <source>
        <dbReference type="EMBL" id="GHI18189.1"/>
    </source>
</evidence>
<dbReference type="Gene3D" id="3.40.1360.10">
    <property type="match status" value="1"/>
</dbReference>
<dbReference type="GeneID" id="86954203"/>